<dbReference type="AlphaFoldDB" id="A0AAN9Q1Q8"/>
<gene>
    <name evidence="1" type="ORF">VNO77_34376</name>
</gene>
<proteinExistence type="predicted"/>
<name>A0AAN9Q1Q8_CANGL</name>
<accession>A0AAN9Q1Q8</accession>
<dbReference type="EMBL" id="JAYMYQ010000008">
    <property type="protein sequence ID" value="KAK7315798.1"/>
    <property type="molecule type" value="Genomic_DNA"/>
</dbReference>
<organism evidence="1 2">
    <name type="scientific">Canavalia gladiata</name>
    <name type="common">Sword bean</name>
    <name type="synonym">Dolichos gladiatus</name>
    <dbReference type="NCBI Taxonomy" id="3824"/>
    <lineage>
        <taxon>Eukaryota</taxon>
        <taxon>Viridiplantae</taxon>
        <taxon>Streptophyta</taxon>
        <taxon>Embryophyta</taxon>
        <taxon>Tracheophyta</taxon>
        <taxon>Spermatophyta</taxon>
        <taxon>Magnoliopsida</taxon>
        <taxon>eudicotyledons</taxon>
        <taxon>Gunneridae</taxon>
        <taxon>Pentapetalae</taxon>
        <taxon>rosids</taxon>
        <taxon>fabids</taxon>
        <taxon>Fabales</taxon>
        <taxon>Fabaceae</taxon>
        <taxon>Papilionoideae</taxon>
        <taxon>50 kb inversion clade</taxon>
        <taxon>NPAAA clade</taxon>
        <taxon>indigoferoid/millettioid clade</taxon>
        <taxon>Phaseoleae</taxon>
        <taxon>Canavalia</taxon>
    </lineage>
</organism>
<comment type="caution">
    <text evidence="1">The sequence shown here is derived from an EMBL/GenBank/DDBJ whole genome shotgun (WGS) entry which is preliminary data.</text>
</comment>
<evidence type="ECO:0000313" key="1">
    <source>
        <dbReference type="EMBL" id="KAK7315798.1"/>
    </source>
</evidence>
<keyword evidence="2" id="KW-1185">Reference proteome</keyword>
<sequence length="101" mass="11918">MTTVMERSFKILLRYHSEDWRVLKEMKRARTSRARFNVIGRNLPKAFRIRRRVDKIQEESKAIPSVGHFLLFFLQIELLTHFRAHLVFPATICGAGASFWA</sequence>
<evidence type="ECO:0000313" key="2">
    <source>
        <dbReference type="Proteomes" id="UP001367508"/>
    </source>
</evidence>
<reference evidence="1 2" key="1">
    <citation type="submission" date="2024-01" db="EMBL/GenBank/DDBJ databases">
        <title>The genomes of 5 underutilized Papilionoideae crops provide insights into root nodulation and disease resistanc.</title>
        <authorList>
            <person name="Jiang F."/>
        </authorList>
    </citation>
    <scope>NUCLEOTIDE SEQUENCE [LARGE SCALE GENOMIC DNA]</scope>
    <source>
        <strain evidence="1">LVBAO_FW01</strain>
        <tissue evidence="1">Leaves</tissue>
    </source>
</reference>
<dbReference type="Proteomes" id="UP001367508">
    <property type="component" value="Unassembled WGS sequence"/>
</dbReference>
<protein>
    <submittedName>
        <fullName evidence="1">Uncharacterized protein</fullName>
    </submittedName>
</protein>